<accession>M7SZL4</accession>
<dbReference type="InterPro" id="IPR023753">
    <property type="entry name" value="FAD/NAD-binding_dom"/>
</dbReference>
<dbReference type="Proteomes" id="UP000012174">
    <property type="component" value="Unassembled WGS sequence"/>
</dbReference>
<dbReference type="STRING" id="1287681.M7SZL4"/>
<evidence type="ECO:0000259" key="4">
    <source>
        <dbReference type="Pfam" id="PF07992"/>
    </source>
</evidence>
<keyword evidence="6" id="KW-1185">Reference proteome</keyword>
<dbReference type="SUPFAM" id="SSF51905">
    <property type="entry name" value="FAD/NAD(P)-binding domain"/>
    <property type="match status" value="1"/>
</dbReference>
<dbReference type="GO" id="GO:0016491">
    <property type="term" value="F:oxidoreductase activity"/>
    <property type="evidence" value="ECO:0007669"/>
    <property type="project" value="UniProtKB-KW"/>
</dbReference>
<comment type="similarity">
    <text evidence="1">Belongs to the class-II pyridine nucleotide-disulfide oxidoreductase family.</text>
</comment>
<keyword evidence="3" id="KW-0560">Oxidoreductase</keyword>
<organism evidence="5 6">
    <name type="scientific">Eutypa lata (strain UCR-EL1)</name>
    <name type="common">Grapevine dieback disease fungus</name>
    <name type="synonym">Eutypa armeniacae</name>
    <dbReference type="NCBI Taxonomy" id="1287681"/>
    <lineage>
        <taxon>Eukaryota</taxon>
        <taxon>Fungi</taxon>
        <taxon>Dikarya</taxon>
        <taxon>Ascomycota</taxon>
        <taxon>Pezizomycotina</taxon>
        <taxon>Sordariomycetes</taxon>
        <taxon>Xylariomycetidae</taxon>
        <taxon>Xylariales</taxon>
        <taxon>Diatrypaceae</taxon>
        <taxon>Eutypa</taxon>
    </lineage>
</organism>
<dbReference type="OrthoDB" id="10260355at2759"/>
<sequence length="263" mass="28233">MTPGWDHKSPNELRAVSREELRGTGLVRFVSRKVVSATKGTDGLFKVVDSEGEHWNSKKILLALGVQEIFPNIQGFAENYGRSIFHCLFCFGYEQRGSAVAAILAEGPLGNAQIATIFAQDARKFAALVKIYTNGNEALATELSVQLPQGVEVDHRKLKRIFKKENGQDLGIEFDEGPGDTLAFMAHQPLMPVDRTLPDQLGCEMDPQTGIKVNPPFYSTTVPGVFAAGDCCSGLRSVLMGMSSGSCAGVGIARELPAGGSTA</sequence>
<feature type="domain" description="FAD/NAD(P)-binding" evidence="4">
    <location>
        <begin position="27"/>
        <end position="243"/>
    </location>
</feature>
<dbReference type="GO" id="GO:0097237">
    <property type="term" value="P:cellular response to toxic substance"/>
    <property type="evidence" value="ECO:0007669"/>
    <property type="project" value="UniProtKB-ARBA"/>
</dbReference>
<reference evidence="6" key="1">
    <citation type="journal article" date="2013" name="Genome Announc.">
        <title>Draft genome sequence of the grapevine dieback fungus Eutypa lata UCR-EL1.</title>
        <authorList>
            <person name="Blanco-Ulate B."/>
            <person name="Rolshausen P.E."/>
            <person name="Cantu D."/>
        </authorList>
    </citation>
    <scope>NUCLEOTIDE SEQUENCE [LARGE SCALE GENOMIC DNA]</scope>
    <source>
        <strain evidence="6">UCR-EL1</strain>
    </source>
</reference>
<evidence type="ECO:0000256" key="1">
    <source>
        <dbReference type="ARBA" id="ARBA00009333"/>
    </source>
</evidence>
<evidence type="ECO:0000313" key="6">
    <source>
        <dbReference type="Proteomes" id="UP000012174"/>
    </source>
</evidence>
<evidence type="ECO:0000256" key="2">
    <source>
        <dbReference type="ARBA" id="ARBA00022630"/>
    </source>
</evidence>
<dbReference type="HOGENOM" id="CLU_031864_5_0_1"/>
<dbReference type="AlphaFoldDB" id="M7SZL4"/>
<proteinExistence type="inferred from homology"/>
<dbReference type="InterPro" id="IPR050097">
    <property type="entry name" value="Ferredoxin-NADP_redctase_2"/>
</dbReference>
<evidence type="ECO:0000256" key="3">
    <source>
        <dbReference type="ARBA" id="ARBA00023002"/>
    </source>
</evidence>
<gene>
    <name evidence="5" type="ORF">UCREL1_3217</name>
</gene>
<dbReference type="Gene3D" id="3.50.50.60">
    <property type="entry name" value="FAD/NAD(P)-binding domain"/>
    <property type="match status" value="2"/>
</dbReference>
<dbReference type="Pfam" id="PF07992">
    <property type="entry name" value="Pyr_redox_2"/>
    <property type="match status" value="1"/>
</dbReference>
<dbReference type="KEGG" id="ela:UCREL1_3217"/>
<dbReference type="InterPro" id="IPR036188">
    <property type="entry name" value="FAD/NAD-bd_sf"/>
</dbReference>
<keyword evidence="2" id="KW-0285">Flavoprotein</keyword>
<dbReference type="eggNOG" id="ENOG502S1DJ">
    <property type="taxonomic scope" value="Eukaryota"/>
</dbReference>
<dbReference type="OMA" id="PDQLGCE"/>
<dbReference type="PANTHER" id="PTHR48105">
    <property type="entry name" value="THIOREDOXIN REDUCTASE 1-RELATED-RELATED"/>
    <property type="match status" value="1"/>
</dbReference>
<dbReference type="EMBL" id="KB706018">
    <property type="protein sequence ID" value="EMR69757.1"/>
    <property type="molecule type" value="Genomic_DNA"/>
</dbReference>
<evidence type="ECO:0000313" key="5">
    <source>
        <dbReference type="EMBL" id="EMR69757.1"/>
    </source>
</evidence>
<protein>
    <submittedName>
        <fullName evidence="5">Putative thioredoxin reductase protein</fullName>
    </submittedName>
</protein>
<name>M7SZL4_EUTLA</name>